<dbReference type="GO" id="GO:0016747">
    <property type="term" value="F:acyltransferase activity, transferring groups other than amino-acyl groups"/>
    <property type="evidence" value="ECO:0007669"/>
    <property type="project" value="InterPro"/>
</dbReference>
<dbReference type="CDD" id="cd04301">
    <property type="entry name" value="NAT_SF"/>
    <property type="match status" value="1"/>
</dbReference>
<organism evidence="4 5">
    <name type="scientific">Xylaria grammica</name>
    <dbReference type="NCBI Taxonomy" id="363999"/>
    <lineage>
        <taxon>Eukaryota</taxon>
        <taxon>Fungi</taxon>
        <taxon>Dikarya</taxon>
        <taxon>Ascomycota</taxon>
        <taxon>Pezizomycotina</taxon>
        <taxon>Sordariomycetes</taxon>
        <taxon>Xylariomycetidae</taxon>
        <taxon>Xylariales</taxon>
        <taxon>Xylariaceae</taxon>
        <taxon>Xylaria</taxon>
    </lineage>
</organism>
<accession>A0A439CPA0</accession>
<dbReference type="Proteomes" id="UP000286045">
    <property type="component" value="Unassembled WGS sequence"/>
</dbReference>
<dbReference type="AlphaFoldDB" id="A0A439CPA0"/>
<dbReference type="PANTHER" id="PTHR43877">
    <property type="entry name" value="AMINOALKYLPHOSPHONATE N-ACETYLTRANSFERASE-RELATED-RELATED"/>
    <property type="match status" value="1"/>
</dbReference>
<evidence type="ECO:0000259" key="3">
    <source>
        <dbReference type="PROSITE" id="PS51186"/>
    </source>
</evidence>
<dbReference type="EMBL" id="RYZI01000657">
    <property type="protein sequence ID" value="RWA03973.1"/>
    <property type="molecule type" value="Genomic_DNA"/>
</dbReference>
<protein>
    <recommendedName>
        <fullName evidence="3">N-acetyltransferase domain-containing protein</fullName>
    </recommendedName>
</protein>
<keyword evidence="5" id="KW-1185">Reference proteome</keyword>
<dbReference type="InterPro" id="IPR050832">
    <property type="entry name" value="Bact_Acetyltransf"/>
</dbReference>
<evidence type="ECO:0000313" key="4">
    <source>
        <dbReference type="EMBL" id="RWA03973.1"/>
    </source>
</evidence>
<evidence type="ECO:0000256" key="1">
    <source>
        <dbReference type="ARBA" id="ARBA00022679"/>
    </source>
</evidence>
<evidence type="ECO:0000313" key="5">
    <source>
        <dbReference type="Proteomes" id="UP000286045"/>
    </source>
</evidence>
<dbReference type="PROSITE" id="PS51186">
    <property type="entry name" value="GNAT"/>
    <property type="match status" value="1"/>
</dbReference>
<keyword evidence="2" id="KW-0012">Acyltransferase</keyword>
<proteinExistence type="predicted"/>
<dbReference type="InterPro" id="IPR016181">
    <property type="entry name" value="Acyl_CoA_acyltransferase"/>
</dbReference>
<gene>
    <name evidence="4" type="ORF">EKO27_g11133</name>
</gene>
<comment type="caution">
    <text evidence="4">The sequence shown here is derived from an EMBL/GenBank/DDBJ whole genome shotgun (WGS) entry which is preliminary data.</text>
</comment>
<dbReference type="Gene3D" id="3.40.630.30">
    <property type="match status" value="1"/>
</dbReference>
<dbReference type="InterPro" id="IPR000182">
    <property type="entry name" value="GNAT_dom"/>
</dbReference>
<dbReference type="PANTHER" id="PTHR43877:SF2">
    <property type="entry name" value="AMINOALKYLPHOSPHONATE N-ACETYLTRANSFERASE-RELATED"/>
    <property type="match status" value="1"/>
</dbReference>
<evidence type="ECO:0000256" key="2">
    <source>
        <dbReference type="ARBA" id="ARBA00023315"/>
    </source>
</evidence>
<reference evidence="4 5" key="1">
    <citation type="submission" date="2018-12" db="EMBL/GenBank/DDBJ databases">
        <title>Draft genome sequence of Xylaria grammica IHI A82.</title>
        <authorList>
            <person name="Buettner E."/>
            <person name="Kellner H."/>
        </authorList>
    </citation>
    <scope>NUCLEOTIDE SEQUENCE [LARGE SCALE GENOMIC DNA]</scope>
    <source>
        <strain evidence="4 5">IHI A82</strain>
    </source>
</reference>
<name>A0A439CPA0_9PEZI</name>
<dbReference type="Pfam" id="PF13508">
    <property type="entry name" value="Acetyltransf_7"/>
    <property type="match status" value="1"/>
</dbReference>
<keyword evidence="1" id="KW-0808">Transferase</keyword>
<feature type="domain" description="N-acetyltransferase" evidence="3">
    <location>
        <begin position="17"/>
        <end position="189"/>
    </location>
</feature>
<dbReference type="SUPFAM" id="SSF55729">
    <property type="entry name" value="Acyl-CoA N-acyltransferases (Nat)"/>
    <property type="match status" value="1"/>
</dbReference>
<sequence length="189" mass="20526">MEALLSPGNSLVISRIGDTSTLAKCLPSLQHLLQRCVNDDPANSSIGFLAPLSDQAALDHWLDLQPSITGPRPENTLLVATLGDGAVIATVVVARALKQTHAYKGEIRKLLVHPDFRRGGLGRALMLEAERVARDELGLELLVLDTATATAARLFYLNAGWTEWGICPDYAMDATGSTKHECSFFFKRL</sequence>